<comment type="caution">
    <text evidence="5">The sequence shown here is derived from an EMBL/GenBank/DDBJ whole genome shotgun (WGS) entry which is preliminary data.</text>
</comment>
<evidence type="ECO:0000256" key="2">
    <source>
        <dbReference type="ARBA" id="ARBA00022737"/>
    </source>
</evidence>
<dbReference type="Gene3D" id="1.25.10.10">
    <property type="entry name" value="Leucine-rich Repeat Variant"/>
    <property type="match status" value="2"/>
</dbReference>
<evidence type="ECO:0000256" key="4">
    <source>
        <dbReference type="SAM" id="MobiDB-lite"/>
    </source>
</evidence>
<evidence type="ECO:0000313" key="6">
    <source>
        <dbReference type="Proteomes" id="UP000198406"/>
    </source>
</evidence>
<name>A0A1Z5JPX9_FISSO</name>
<dbReference type="InParanoid" id="A0A1Z5JPX9"/>
<dbReference type="InterPro" id="IPR016024">
    <property type="entry name" value="ARM-type_fold"/>
</dbReference>
<keyword evidence="2" id="KW-0677">Repeat</keyword>
<organism evidence="5 6">
    <name type="scientific">Fistulifera solaris</name>
    <name type="common">Oleaginous diatom</name>
    <dbReference type="NCBI Taxonomy" id="1519565"/>
    <lineage>
        <taxon>Eukaryota</taxon>
        <taxon>Sar</taxon>
        <taxon>Stramenopiles</taxon>
        <taxon>Ochrophyta</taxon>
        <taxon>Bacillariophyta</taxon>
        <taxon>Bacillariophyceae</taxon>
        <taxon>Bacillariophycidae</taxon>
        <taxon>Naviculales</taxon>
        <taxon>Naviculaceae</taxon>
        <taxon>Fistulifera</taxon>
    </lineage>
</organism>
<dbReference type="Proteomes" id="UP000198406">
    <property type="component" value="Unassembled WGS sequence"/>
</dbReference>
<feature type="coiled-coil region" evidence="3">
    <location>
        <begin position="159"/>
        <end position="193"/>
    </location>
</feature>
<sequence length="784" mass="86725">MPPAASPRRAKRVSDRLRFIEIIRSSSLPEDDTSSLHAGHDTYEYSSEHRSLLKGSLGRDNSAIAAAGRGSMTDNERLDDTVRITNRDGKKTKLSISASIFEETMPNEQTPLSWQARNRIPGGAAAKLMIVGPKKTDDSDDTGFKTTDSHPDTLSVGSAGPIEDKLKEIELQMRQAKEEFEKGSTENRRYNQRDDEDILDRDENMPARIDCSSTPKFLIRGENFHETAAAAVLALLSTRTHQSVFGSYDELVYTYSTNKKPLSPRNNVVIDSASYESPEKRDIAQFVLSEHTEKKLQSLRTQMRDPNKTMTDLLTKIASSDDGEMDLGYMVRRKNACGALHTLTATKKNQQPICWTLGVLTALTSVLVDGRGASETQLKRTFPDDRIREEYKQARNRAIAALMNLCMPKENRIAITHTPDLVQTAISIILEDDDDGIARRGCCAILAYLGKSSENRLLLAQVPGLLDALMKVLAPKGENQSTVVIPECNSSTSNLKMTSLSAQSMLSSSSADSGDSTISAESSYRSSFSRGTDELDSPPASPRAEEYLYDDGVDDLLKAARQNAFALILHLIKEKDNAYHFARNDEFVRTMVEISKFQESPSHVLAVKVLANLTRHRLNTNALVFERRVVVSALVRALGSPHSHTREYACYALQNIAQDKSCRQELATTPNLIESLCQCTRQSSGEAERLAATSALKNMCDEPANLIPMSNTPDGISSLMLLTHDEGVSDVIQYRACDAISTLSYWLRKIATSGKALDCSLQGTTPPDDLFVPTLRVVTWNQWQ</sequence>
<gene>
    <name evidence="5" type="ORF">FisN_22Hh204</name>
</gene>
<dbReference type="OrthoDB" id="44068at2759"/>
<keyword evidence="3" id="KW-0175">Coiled coil</keyword>
<protein>
    <submittedName>
        <fullName evidence="5">Uncharacterized protein</fullName>
    </submittedName>
</protein>
<evidence type="ECO:0000256" key="1">
    <source>
        <dbReference type="ARBA" id="ARBA00005462"/>
    </source>
</evidence>
<comment type="similarity">
    <text evidence="1">Belongs to the beta-catenin family.</text>
</comment>
<keyword evidence="6" id="KW-1185">Reference proteome</keyword>
<proteinExistence type="inferred from homology"/>
<dbReference type="SUPFAM" id="SSF48371">
    <property type="entry name" value="ARM repeat"/>
    <property type="match status" value="2"/>
</dbReference>
<accession>A0A1Z5JPX9</accession>
<dbReference type="GO" id="GO:0043495">
    <property type="term" value="F:protein-membrane adaptor activity"/>
    <property type="evidence" value="ECO:0007669"/>
    <property type="project" value="InterPro"/>
</dbReference>
<dbReference type="InterPro" id="IPR011989">
    <property type="entry name" value="ARM-like"/>
</dbReference>
<dbReference type="AlphaFoldDB" id="A0A1Z5JPX9"/>
<evidence type="ECO:0000256" key="3">
    <source>
        <dbReference type="SAM" id="Coils"/>
    </source>
</evidence>
<feature type="compositionally biased region" description="Low complexity" evidence="4">
    <location>
        <begin position="506"/>
        <end position="529"/>
    </location>
</feature>
<dbReference type="EMBL" id="BDSP01000100">
    <property type="protein sequence ID" value="GAX15946.1"/>
    <property type="molecule type" value="Genomic_DNA"/>
</dbReference>
<feature type="region of interest" description="Disordered" evidence="4">
    <location>
        <begin position="133"/>
        <end position="159"/>
    </location>
</feature>
<feature type="region of interest" description="Disordered" evidence="4">
    <location>
        <begin position="506"/>
        <end position="544"/>
    </location>
</feature>
<dbReference type="PANTHER" id="PTHR47249">
    <property type="entry name" value="VACUOLAR PROTEIN 8"/>
    <property type="match status" value="1"/>
</dbReference>
<dbReference type="GO" id="GO:0071562">
    <property type="term" value="P:nucleus-vacuole junction assembly"/>
    <property type="evidence" value="ECO:0007669"/>
    <property type="project" value="InterPro"/>
</dbReference>
<dbReference type="PANTHER" id="PTHR47249:SF1">
    <property type="entry name" value="VACUOLAR PROTEIN 8"/>
    <property type="match status" value="1"/>
</dbReference>
<dbReference type="InterPro" id="IPR045156">
    <property type="entry name" value="Vac8"/>
</dbReference>
<reference evidence="5 6" key="1">
    <citation type="journal article" date="2015" name="Plant Cell">
        <title>Oil accumulation by the oleaginous diatom Fistulifera solaris as revealed by the genome and transcriptome.</title>
        <authorList>
            <person name="Tanaka T."/>
            <person name="Maeda Y."/>
            <person name="Veluchamy A."/>
            <person name="Tanaka M."/>
            <person name="Abida H."/>
            <person name="Marechal E."/>
            <person name="Bowler C."/>
            <person name="Muto M."/>
            <person name="Sunaga Y."/>
            <person name="Tanaka M."/>
            <person name="Yoshino T."/>
            <person name="Taniguchi T."/>
            <person name="Fukuda Y."/>
            <person name="Nemoto M."/>
            <person name="Matsumoto M."/>
            <person name="Wong P.S."/>
            <person name="Aburatani S."/>
            <person name="Fujibuchi W."/>
        </authorList>
    </citation>
    <scope>NUCLEOTIDE SEQUENCE [LARGE SCALE GENOMIC DNA]</scope>
    <source>
        <strain evidence="5 6">JPCC DA0580</strain>
    </source>
</reference>
<evidence type="ECO:0000313" key="5">
    <source>
        <dbReference type="EMBL" id="GAX15946.1"/>
    </source>
</evidence>